<dbReference type="GO" id="GO:0004517">
    <property type="term" value="F:nitric-oxide synthase activity"/>
    <property type="evidence" value="ECO:0007669"/>
    <property type="project" value="TreeGrafter"/>
</dbReference>
<evidence type="ECO:0000259" key="4">
    <source>
        <dbReference type="Pfam" id="PF00175"/>
    </source>
</evidence>
<evidence type="ECO:0000256" key="1">
    <source>
        <dbReference type="ARBA" id="ARBA00001974"/>
    </source>
</evidence>
<dbReference type="STRING" id="6526.A0A182YTP5"/>
<dbReference type="GO" id="GO:0006527">
    <property type="term" value="P:L-arginine catabolic process"/>
    <property type="evidence" value="ECO:0007669"/>
    <property type="project" value="TreeGrafter"/>
</dbReference>
<evidence type="ECO:0000313" key="5">
    <source>
        <dbReference type="EnsemblMetazoa" id="BGLB000039-PA"/>
    </source>
</evidence>
<dbReference type="GO" id="GO:0006809">
    <property type="term" value="P:nitric oxide biosynthetic process"/>
    <property type="evidence" value="ECO:0007669"/>
    <property type="project" value="TreeGrafter"/>
</dbReference>
<comment type="cofactor">
    <cofactor evidence="1">
        <name>FAD</name>
        <dbReference type="ChEBI" id="CHEBI:57692"/>
    </cofactor>
</comment>
<dbReference type="SUPFAM" id="SSF52343">
    <property type="entry name" value="Ferredoxin reductase-like, C-terminal NADP-linked domain"/>
    <property type="match status" value="2"/>
</dbReference>
<feature type="domain" description="Oxidoreductase FAD/NAD(P)-binding" evidence="4">
    <location>
        <begin position="119"/>
        <end position="182"/>
    </location>
</feature>
<dbReference type="GO" id="GO:0005829">
    <property type="term" value="C:cytosol"/>
    <property type="evidence" value="ECO:0007669"/>
    <property type="project" value="TreeGrafter"/>
</dbReference>
<dbReference type="Proteomes" id="UP000076420">
    <property type="component" value="Unassembled WGS sequence"/>
</dbReference>
<proteinExistence type="predicted"/>
<dbReference type="AlphaFoldDB" id="A0A182YTP5"/>
<keyword evidence="3" id="KW-0274">FAD</keyword>
<dbReference type="Pfam" id="PF00175">
    <property type="entry name" value="NAD_binding_1"/>
    <property type="match status" value="2"/>
</dbReference>
<dbReference type="GO" id="GO:0005886">
    <property type="term" value="C:plasma membrane"/>
    <property type="evidence" value="ECO:0007669"/>
    <property type="project" value="TreeGrafter"/>
</dbReference>
<gene>
    <name evidence="5" type="primary">106061913</name>
</gene>
<reference evidence="5" key="1">
    <citation type="submission" date="2020-05" db="UniProtKB">
        <authorList>
            <consortium name="EnsemblMetazoa"/>
        </authorList>
    </citation>
    <scope>IDENTIFICATION</scope>
    <source>
        <strain evidence="5">BB02</strain>
    </source>
</reference>
<dbReference type="GO" id="GO:0007263">
    <property type="term" value="P:nitric oxide mediated signal transduction"/>
    <property type="evidence" value="ECO:0007669"/>
    <property type="project" value="TreeGrafter"/>
</dbReference>
<evidence type="ECO:0000313" key="6">
    <source>
        <dbReference type="Proteomes" id="UP000076420"/>
    </source>
</evidence>
<dbReference type="InterPro" id="IPR039261">
    <property type="entry name" value="FNR_nucleotide-bd"/>
</dbReference>
<dbReference type="GO" id="GO:0032496">
    <property type="term" value="P:response to lipopolysaccharide"/>
    <property type="evidence" value="ECO:0007669"/>
    <property type="project" value="TreeGrafter"/>
</dbReference>
<dbReference type="VEuPathDB" id="VectorBase:BGLB000039"/>
<dbReference type="GO" id="GO:0009725">
    <property type="term" value="P:response to hormone"/>
    <property type="evidence" value="ECO:0007669"/>
    <property type="project" value="TreeGrafter"/>
</dbReference>
<dbReference type="PRINTS" id="PR00371">
    <property type="entry name" value="FPNCR"/>
</dbReference>
<organism evidence="5 6">
    <name type="scientific">Biomphalaria glabrata</name>
    <name type="common">Bloodfluke planorb</name>
    <name type="synonym">Freshwater snail</name>
    <dbReference type="NCBI Taxonomy" id="6526"/>
    <lineage>
        <taxon>Eukaryota</taxon>
        <taxon>Metazoa</taxon>
        <taxon>Spiralia</taxon>
        <taxon>Lophotrochozoa</taxon>
        <taxon>Mollusca</taxon>
        <taxon>Gastropoda</taxon>
        <taxon>Heterobranchia</taxon>
        <taxon>Euthyneura</taxon>
        <taxon>Panpulmonata</taxon>
        <taxon>Hygrophila</taxon>
        <taxon>Lymnaeoidea</taxon>
        <taxon>Planorbidae</taxon>
        <taxon>Biomphalaria</taxon>
    </lineage>
</organism>
<dbReference type="VEuPathDB" id="VectorBase:BGLAX_043094"/>
<name>A0A182YTP5_BIOGL</name>
<accession>A0A182YTP5</accession>
<dbReference type="EnsemblMetazoa" id="BGLB000039-RA">
    <property type="protein sequence ID" value="BGLB000039-PA"/>
    <property type="gene ID" value="BGLB000039"/>
</dbReference>
<evidence type="ECO:0000256" key="2">
    <source>
        <dbReference type="ARBA" id="ARBA00022630"/>
    </source>
</evidence>
<dbReference type="Gene3D" id="3.40.50.80">
    <property type="entry name" value="Nucleotide-binding domain of ferredoxin-NADP reductase (FNR) module"/>
    <property type="match status" value="2"/>
</dbReference>
<dbReference type="GO" id="GO:0050660">
    <property type="term" value="F:flavin adenine dinucleotide binding"/>
    <property type="evidence" value="ECO:0007669"/>
    <property type="project" value="TreeGrafter"/>
</dbReference>
<dbReference type="InterPro" id="IPR001433">
    <property type="entry name" value="OxRdtase_FAD/NAD-bd"/>
</dbReference>
<dbReference type="InterPro" id="IPR001709">
    <property type="entry name" value="Flavoprot_Pyr_Nucl_cyt_Rdtase"/>
</dbReference>
<dbReference type="PANTHER" id="PTHR19384:SF76">
    <property type="entry name" value="NITRIC OXIDE SYNTHASE"/>
    <property type="match status" value="1"/>
</dbReference>
<dbReference type="PANTHER" id="PTHR19384">
    <property type="entry name" value="NITRIC OXIDE SYNTHASE-RELATED"/>
    <property type="match status" value="1"/>
</dbReference>
<dbReference type="GO" id="GO:0010181">
    <property type="term" value="F:FMN binding"/>
    <property type="evidence" value="ECO:0007669"/>
    <property type="project" value="TreeGrafter"/>
</dbReference>
<dbReference type="GO" id="GO:0005634">
    <property type="term" value="C:nucleus"/>
    <property type="evidence" value="ECO:0007669"/>
    <property type="project" value="TreeGrafter"/>
</dbReference>
<keyword evidence="2" id="KW-0285">Flavoprotein</keyword>
<evidence type="ECO:0000256" key="3">
    <source>
        <dbReference type="ARBA" id="ARBA00022827"/>
    </source>
</evidence>
<sequence>MCPGEVHATIAVVSAPSFHLPEKSSLPIIMVGPGTGIAPFRSFWQQRMIDMEMMNVPSLEDKKHFGDMVLYFGCRTARQDNIYGKELEDMEKAGVLTNFYVAFAPSFHLPEKSSLPIIMVGPGTGIAPFRSFWQQRMIDMEMMNVPSLEDKKHFGDMVLYFGCRTARQDNIYGKELEDMEKAGVLTNFYDILLSNAPYVYEAIVKKGGHFYVCGDVSMAHDVTQTLEVILQDQGKMDAENAAQLVTKLREANRFHEDIFGVSIRKPGEPRRSKDQTMLALEYLTAAVRAGKLDALRERAKPILFVS</sequence>
<feature type="domain" description="Oxidoreductase FAD/NAD(P)-binding" evidence="4">
    <location>
        <begin position="30"/>
        <end position="93"/>
    </location>
</feature>
<protein>
    <recommendedName>
        <fullName evidence="4">Oxidoreductase FAD/NAD(P)-binding domain-containing protein</fullName>
    </recommendedName>
</protein>